<dbReference type="AlphaFoldDB" id="A0A6S6RBB8"/>
<keyword evidence="1" id="KW-0812">Transmembrane</keyword>
<evidence type="ECO:0000313" key="2">
    <source>
        <dbReference type="EMBL" id="BCJ96790.1"/>
    </source>
</evidence>
<protein>
    <submittedName>
        <fullName evidence="2">Uncharacterized protein</fullName>
    </submittedName>
</protein>
<gene>
    <name evidence="2" type="ORF">acsn021_43590</name>
</gene>
<keyword evidence="1" id="KW-0472">Membrane</keyword>
<organism evidence="2 3">
    <name type="scientific">Anaerocolumna cellulosilytica</name>
    <dbReference type="NCBI Taxonomy" id="433286"/>
    <lineage>
        <taxon>Bacteria</taxon>
        <taxon>Bacillati</taxon>
        <taxon>Bacillota</taxon>
        <taxon>Clostridia</taxon>
        <taxon>Lachnospirales</taxon>
        <taxon>Lachnospiraceae</taxon>
        <taxon>Anaerocolumna</taxon>
    </lineage>
</organism>
<dbReference type="KEGG" id="acel:acsn021_43590"/>
<evidence type="ECO:0000313" key="3">
    <source>
        <dbReference type="Proteomes" id="UP000515561"/>
    </source>
</evidence>
<reference evidence="2 3" key="1">
    <citation type="journal article" date="2016" name="Int. J. Syst. Evol. Microbiol.">
        <title>Descriptions of Anaerotaenia torta gen. nov., sp. nov. and Anaerocolumna cellulosilytica gen. nov., sp. nov. isolated from a methanogenic reactor of cattle waste.</title>
        <authorList>
            <person name="Uek A."/>
            <person name="Ohtaki Y."/>
            <person name="Kaku N."/>
            <person name="Ueki K."/>
        </authorList>
    </citation>
    <scope>NUCLEOTIDE SEQUENCE [LARGE SCALE GENOMIC DNA]</scope>
    <source>
        <strain evidence="2 3">SN021</strain>
    </source>
</reference>
<evidence type="ECO:0000256" key="1">
    <source>
        <dbReference type="SAM" id="Phobius"/>
    </source>
</evidence>
<keyword evidence="1" id="KW-1133">Transmembrane helix</keyword>
<feature type="transmembrane region" description="Helical" evidence="1">
    <location>
        <begin position="16"/>
        <end position="39"/>
    </location>
</feature>
<feature type="transmembrane region" description="Helical" evidence="1">
    <location>
        <begin position="51"/>
        <end position="76"/>
    </location>
</feature>
<sequence length="94" mass="10266">MLKNKGNLLSSVKGTVLFGLLMSLIHAVFEVLVVTFFYWGGSMDSSKGYLITVIGLVGLGTIIHSMVDYSIALLVWNPLQRLVSVPVSVRRAVK</sequence>
<accession>A0A6S6RBB8</accession>
<dbReference type="Proteomes" id="UP000515561">
    <property type="component" value="Chromosome"/>
</dbReference>
<proteinExistence type="predicted"/>
<name>A0A6S6RBB8_9FIRM</name>
<dbReference type="EMBL" id="AP023367">
    <property type="protein sequence ID" value="BCJ96790.1"/>
    <property type="molecule type" value="Genomic_DNA"/>
</dbReference>
<keyword evidence="3" id="KW-1185">Reference proteome</keyword>